<gene>
    <name evidence="1" type="ORF">E2C01_023270</name>
</gene>
<keyword evidence="2" id="KW-1185">Reference proteome</keyword>
<evidence type="ECO:0000313" key="1">
    <source>
        <dbReference type="EMBL" id="MPC30015.1"/>
    </source>
</evidence>
<protein>
    <submittedName>
        <fullName evidence="1">Uncharacterized protein</fullName>
    </submittedName>
</protein>
<evidence type="ECO:0000313" key="2">
    <source>
        <dbReference type="Proteomes" id="UP000324222"/>
    </source>
</evidence>
<accession>A0A5B7E9K3</accession>
<sequence>MMHAVRVGSTDRKLGNCNHWHTYLGLYIDHQLCLGYNQVDHHHQEKPQIHCEEFLDLRLTSCKSIKCTSFVQFRSGWKTLAINGST</sequence>
<reference evidence="1 2" key="1">
    <citation type="submission" date="2019-05" db="EMBL/GenBank/DDBJ databases">
        <title>Another draft genome of Portunus trituberculatus and its Hox gene families provides insights of decapod evolution.</title>
        <authorList>
            <person name="Jeong J.-H."/>
            <person name="Song I."/>
            <person name="Kim S."/>
            <person name="Choi T."/>
            <person name="Kim D."/>
            <person name="Ryu S."/>
            <person name="Kim W."/>
        </authorList>
    </citation>
    <scope>NUCLEOTIDE SEQUENCE [LARGE SCALE GENOMIC DNA]</scope>
    <source>
        <tissue evidence="1">Muscle</tissue>
    </source>
</reference>
<name>A0A5B7E9K3_PORTR</name>
<dbReference type="EMBL" id="VSRR010002176">
    <property type="protein sequence ID" value="MPC30015.1"/>
    <property type="molecule type" value="Genomic_DNA"/>
</dbReference>
<organism evidence="1 2">
    <name type="scientific">Portunus trituberculatus</name>
    <name type="common">Swimming crab</name>
    <name type="synonym">Neptunus trituberculatus</name>
    <dbReference type="NCBI Taxonomy" id="210409"/>
    <lineage>
        <taxon>Eukaryota</taxon>
        <taxon>Metazoa</taxon>
        <taxon>Ecdysozoa</taxon>
        <taxon>Arthropoda</taxon>
        <taxon>Crustacea</taxon>
        <taxon>Multicrustacea</taxon>
        <taxon>Malacostraca</taxon>
        <taxon>Eumalacostraca</taxon>
        <taxon>Eucarida</taxon>
        <taxon>Decapoda</taxon>
        <taxon>Pleocyemata</taxon>
        <taxon>Brachyura</taxon>
        <taxon>Eubrachyura</taxon>
        <taxon>Portunoidea</taxon>
        <taxon>Portunidae</taxon>
        <taxon>Portuninae</taxon>
        <taxon>Portunus</taxon>
    </lineage>
</organism>
<comment type="caution">
    <text evidence="1">The sequence shown here is derived from an EMBL/GenBank/DDBJ whole genome shotgun (WGS) entry which is preliminary data.</text>
</comment>
<proteinExistence type="predicted"/>
<dbReference type="Proteomes" id="UP000324222">
    <property type="component" value="Unassembled WGS sequence"/>
</dbReference>
<dbReference type="AlphaFoldDB" id="A0A5B7E9K3"/>